<gene>
    <name evidence="1" type="ORF">B6J96_05885</name>
</gene>
<dbReference type="EMBL" id="CP075048">
    <property type="protein sequence ID" value="QVY41020.1"/>
    <property type="molecule type" value="Genomic_DNA"/>
</dbReference>
<evidence type="ECO:0008006" key="2">
    <source>
        <dbReference type="Google" id="ProtNLM"/>
    </source>
</evidence>
<dbReference type="AlphaFoldDB" id="A0A8E7P231"/>
<evidence type="ECO:0000313" key="1">
    <source>
        <dbReference type="EMBL" id="QVY41020.1"/>
    </source>
</evidence>
<reference evidence="1" key="2">
    <citation type="submission" date="2021-05" db="EMBL/GenBank/DDBJ databases">
        <title>Whole genome PacBio Sequel sequence of Salmonella enterica subsp. enterica.</title>
        <authorList>
            <person name="Hoffmann M."/>
            <person name="Balkey M."/>
            <person name="Luo Y."/>
        </authorList>
    </citation>
    <scope>NUCLEOTIDE SEQUENCE</scope>
    <source>
        <strain evidence="1">CFSAN008798</strain>
    </source>
</reference>
<protein>
    <recommendedName>
        <fullName evidence="2">HNH endonuclease</fullName>
    </recommendedName>
</protein>
<organism evidence="1">
    <name type="scientific">Salmonella muenchen</name>
    <dbReference type="NCBI Taxonomy" id="596"/>
    <lineage>
        <taxon>Bacteria</taxon>
        <taxon>Pseudomonadati</taxon>
        <taxon>Pseudomonadota</taxon>
        <taxon>Gammaproteobacteria</taxon>
        <taxon>Enterobacterales</taxon>
        <taxon>Enterobacteriaceae</taxon>
        <taxon>Salmonella</taxon>
    </lineage>
</organism>
<proteinExistence type="predicted"/>
<name>A0A8E7P231_SALMU</name>
<accession>A0A8E7P231</accession>
<reference evidence="1" key="1">
    <citation type="submission" date="2018-07" db="EMBL/GenBank/DDBJ databases">
        <authorList>
            <consortium name="GenomeTrakr network: Whole genome sequencing for foodborne pathogen traceback"/>
        </authorList>
    </citation>
    <scope>NUCLEOTIDE SEQUENCE</scope>
    <source>
        <strain evidence="1">CFSAN008798</strain>
    </source>
</reference>
<sequence length="360" mass="42074">MLFTYSPNALAENWLNSAIVSILNEGMTNILSGQRMVSWPRNIPLEHRELLRNRRGIRDRLTVFWREYANLERQHQEALLVAMREQTSLPEVFSNDAVCPKIDTFPDVIRVIIDDLFRFLFEKQLNSIIVREKSLRDLHYESIYFSVPSHVCPFCGLGHLRAPGAPRHALDHYMPISKYPFAGADLRNLPPMCSECNSDFKKDTDILIDEHESRLHCIDPYNGPVFNISLAESIPFAGRIERAIRLPQWIIGFVGDSQDYAENWDRVFKIRERYERDVLNANFRSWLEHFAVWYSNPRTRNAYDDIIDSFSEYIDSVIQDGFTDKAFLKVEVFNLIRNECVHPERGEDMIAFLQLLIDNV</sequence>